<dbReference type="Pfam" id="PF00196">
    <property type="entry name" value="GerE"/>
    <property type="match status" value="1"/>
</dbReference>
<dbReference type="InterPro" id="IPR000792">
    <property type="entry name" value="Tscrpt_reg_LuxR_C"/>
</dbReference>
<dbReference type="InterPro" id="IPR036693">
    <property type="entry name" value="TF_LuxR_autoind-bd_dom_sf"/>
</dbReference>
<evidence type="ECO:0000256" key="2">
    <source>
        <dbReference type="ARBA" id="ARBA00023125"/>
    </source>
</evidence>
<dbReference type="RefSeq" id="WP_243308491.1">
    <property type="nucleotide sequence ID" value="NZ_JALGBI010000002.1"/>
</dbReference>
<dbReference type="PRINTS" id="PR00038">
    <property type="entry name" value="HTHLUXR"/>
</dbReference>
<dbReference type="GO" id="GO:0006355">
    <property type="term" value="P:regulation of DNA-templated transcription"/>
    <property type="evidence" value="ECO:0007669"/>
    <property type="project" value="InterPro"/>
</dbReference>
<dbReference type="SUPFAM" id="SSF75516">
    <property type="entry name" value="Pheromone-binding domain of LuxR-like quorum-sensing transcription factors"/>
    <property type="match status" value="1"/>
</dbReference>
<organism evidence="5 6">
    <name type="scientific">Variovorax terrae</name>
    <dbReference type="NCBI Taxonomy" id="2923278"/>
    <lineage>
        <taxon>Bacteria</taxon>
        <taxon>Pseudomonadati</taxon>
        <taxon>Pseudomonadota</taxon>
        <taxon>Betaproteobacteria</taxon>
        <taxon>Burkholderiales</taxon>
        <taxon>Comamonadaceae</taxon>
        <taxon>Variovorax</taxon>
    </lineage>
</organism>
<dbReference type="AlphaFoldDB" id="A0A9X2APV2"/>
<dbReference type="Proteomes" id="UP001139447">
    <property type="component" value="Unassembled WGS sequence"/>
</dbReference>
<keyword evidence="3" id="KW-0804">Transcription</keyword>
<evidence type="ECO:0000259" key="4">
    <source>
        <dbReference type="PROSITE" id="PS50043"/>
    </source>
</evidence>
<dbReference type="InterPro" id="IPR016032">
    <property type="entry name" value="Sig_transdc_resp-reg_C-effctor"/>
</dbReference>
<comment type="caution">
    <text evidence="5">The sequence shown here is derived from an EMBL/GenBank/DDBJ whole genome shotgun (WGS) entry which is preliminary data.</text>
</comment>
<dbReference type="PANTHER" id="PTHR44688:SF16">
    <property type="entry name" value="DNA-BINDING TRANSCRIPTIONAL ACTIVATOR DEVR_DOSR"/>
    <property type="match status" value="1"/>
</dbReference>
<keyword evidence="6" id="KW-1185">Reference proteome</keyword>
<feature type="domain" description="HTH luxR-type" evidence="4">
    <location>
        <begin position="173"/>
        <end position="238"/>
    </location>
</feature>
<keyword evidence="2" id="KW-0238">DNA-binding</keyword>
<evidence type="ECO:0000256" key="3">
    <source>
        <dbReference type="ARBA" id="ARBA00023163"/>
    </source>
</evidence>
<gene>
    <name evidence="5" type="ORF">MMF98_18920</name>
</gene>
<protein>
    <submittedName>
        <fullName evidence="5">LuxR family transcriptional regulator</fullName>
    </submittedName>
</protein>
<dbReference type="GO" id="GO:0003677">
    <property type="term" value="F:DNA binding"/>
    <property type="evidence" value="ECO:0007669"/>
    <property type="project" value="UniProtKB-KW"/>
</dbReference>
<dbReference type="Pfam" id="PF03472">
    <property type="entry name" value="Autoind_bind"/>
    <property type="match status" value="1"/>
</dbReference>
<evidence type="ECO:0000313" key="6">
    <source>
        <dbReference type="Proteomes" id="UP001139447"/>
    </source>
</evidence>
<dbReference type="InterPro" id="IPR005143">
    <property type="entry name" value="TF_LuxR_autoind-bd_dom"/>
</dbReference>
<dbReference type="PANTHER" id="PTHR44688">
    <property type="entry name" value="DNA-BINDING TRANSCRIPTIONAL ACTIVATOR DEVR_DOSR"/>
    <property type="match status" value="1"/>
</dbReference>
<dbReference type="SUPFAM" id="SSF46894">
    <property type="entry name" value="C-terminal effector domain of the bipartite response regulators"/>
    <property type="match status" value="1"/>
</dbReference>
<sequence length="241" mass="26479">MTIESPLTLISSVLEASTEAEVLDRVQRAATALGFERVMLGIEVKRPLVAPVQNVTSGYPLAWQRVYVENQYVAIDPTVAHCQEHTKPLIWSEGLYTKDSIRLWEEARAYGIGHGISVPIHERFFGVKSMVSLARDKPLDHSPAALQEMMAAATQLTTSAHYAAANVILPSLFAARDPKLSPRERECLKWAAEGKSSWETAGILNISDGTARLHMNNAMRKLKVHTRTQAVALAVALGVVK</sequence>
<keyword evidence="1" id="KW-0805">Transcription regulation</keyword>
<dbReference type="Gene3D" id="1.10.10.10">
    <property type="entry name" value="Winged helix-like DNA-binding domain superfamily/Winged helix DNA-binding domain"/>
    <property type="match status" value="1"/>
</dbReference>
<dbReference type="PROSITE" id="PS50043">
    <property type="entry name" value="HTH_LUXR_2"/>
    <property type="match status" value="1"/>
</dbReference>
<name>A0A9X2APV2_9BURK</name>
<evidence type="ECO:0000313" key="5">
    <source>
        <dbReference type="EMBL" id="MCJ0765290.1"/>
    </source>
</evidence>
<dbReference type="SMART" id="SM00421">
    <property type="entry name" value="HTH_LUXR"/>
    <property type="match status" value="1"/>
</dbReference>
<evidence type="ECO:0000256" key="1">
    <source>
        <dbReference type="ARBA" id="ARBA00023015"/>
    </source>
</evidence>
<proteinExistence type="predicted"/>
<dbReference type="InterPro" id="IPR036388">
    <property type="entry name" value="WH-like_DNA-bd_sf"/>
</dbReference>
<reference evidence="5" key="1">
    <citation type="submission" date="2022-03" db="EMBL/GenBank/DDBJ databases">
        <authorList>
            <person name="Woo C.Y."/>
        </authorList>
    </citation>
    <scope>NUCLEOTIDE SEQUENCE</scope>
    <source>
        <strain evidence="5">CYS-02</strain>
    </source>
</reference>
<dbReference type="CDD" id="cd06170">
    <property type="entry name" value="LuxR_C_like"/>
    <property type="match status" value="1"/>
</dbReference>
<accession>A0A9X2APV2</accession>
<dbReference type="EMBL" id="JALGBI010000002">
    <property type="protein sequence ID" value="MCJ0765290.1"/>
    <property type="molecule type" value="Genomic_DNA"/>
</dbReference>
<dbReference type="Gene3D" id="3.30.450.80">
    <property type="entry name" value="Transcription factor LuxR-like, autoinducer-binding domain"/>
    <property type="match status" value="1"/>
</dbReference>